<keyword evidence="1" id="KW-1133">Transmembrane helix</keyword>
<evidence type="ECO:0000313" key="3">
    <source>
        <dbReference type="Proteomes" id="UP000232891"/>
    </source>
</evidence>
<evidence type="ECO:0000256" key="1">
    <source>
        <dbReference type="SAM" id="Phobius"/>
    </source>
</evidence>
<reference evidence="2 3" key="1">
    <citation type="submission" date="2017-11" db="EMBL/GenBank/DDBJ databases">
        <title>Genome sequencing of a diverse group of Pseudomonas species.</title>
        <authorList>
            <person name="Loper J."/>
        </authorList>
    </citation>
    <scope>NUCLEOTIDE SEQUENCE [LARGE SCALE GENOMIC DNA]</scope>
    <source>
        <strain evidence="2 3">NCPPB 2192</strain>
    </source>
</reference>
<dbReference type="GeneID" id="55847282"/>
<feature type="transmembrane region" description="Helical" evidence="1">
    <location>
        <begin position="5"/>
        <end position="22"/>
    </location>
</feature>
<proteinExistence type="predicted"/>
<dbReference type="Proteomes" id="UP000232891">
    <property type="component" value="Unassembled WGS sequence"/>
</dbReference>
<organism evidence="2 3">
    <name type="scientific">Pseudomonas tolaasii NCPPB 2192</name>
    <dbReference type="NCBI Taxonomy" id="564423"/>
    <lineage>
        <taxon>Bacteria</taxon>
        <taxon>Pseudomonadati</taxon>
        <taxon>Pseudomonadota</taxon>
        <taxon>Gammaproteobacteria</taxon>
        <taxon>Pseudomonadales</taxon>
        <taxon>Pseudomonadaceae</taxon>
        <taxon>Pseudomonas</taxon>
    </lineage>
</organism>
<keyword evidence="3" id="KW-1185">Reference proteome</keyword>
<keyword evidence="1" id="KW-0472">Membrane</keyword>
<keyword evidence="1" id="KW-0812">Transmembrane</keyword>
<protein>
    <submittedName>
        <fullName evidence="2">Uncharacterized protein</fullName>
    </submittedName>
</protein>
<name>A0ABX4QJY4_PSETO</name>
<gene>
    <name evidence="2" type="ORF">ATI14_4165</name>
</gene>
<accession>A0ABX4QJY4</accession>
<comment type="caution">
    <text evidence="2">The sequence shown here is derived from an EMBL/GenBank/DDBJ whole genome shotgun (WGS) entry which is preliminary data.</text>
</comment>
<dbReference type="RefSeq" id="WP_016970626.1">
    <property type="nucleotide sequence ID" value="NZ_PHHD01000001.1"/>
</dbReference>
<dbReference type="EMBL" id="PHHD01000001">
    <property type="protein sequence ID" value="PKA77138.1"/>
    <property type="molecule type" value="Genomic_DNA"/>
</dbReference>
<evidence type="ECO:0000313" key="2">
    <source>
        <dbReference type="EMBL" id="PKA77138.1"/>
    </source>
</evidence>
<sequence length="229" mass="25723">MGRVLAIVGIVVTVVYLVFVWWLVGERIQSLQTMALNEVGDFLAGVFGPLAILWLVLGFFQQGVELRQGTEALKMQAKELRASVQQQSAMVDVSKEQLRTAIDAAKYERQLNERSCEPHTGFKFKYMVTKGPENIATFVLINTGPRCRALSVIFSASDSEQIILIYKEVFASEEIEIEVPERLLSISELRKATLSYTKNNGTVSHEFYGLRKVQPRFGQPFAEAVRLSS</sequence>
<feature type="transmembrane region" description="Helical" evidence="1">
    <location>
        <begin position="42"/>
        <end position="60"/>
    </location>
</feature>